<feature type="compositionally biased region" description="Basic and acidic residues" evidence="1">
    <location>
        <begin position="709"/>
        <end position="721"/>
    </location>
</feature>
<gene>
    <name evidence="2" type="ORF">C7M84_020220</name>
</gene>
<feature type="compositionally biased region" description="Polar residues" evidence="1">
    <location>
        <begin position="251"/>
        <end position="265"/>
    </location>
</feature>
<name>A0A3R7LQU4_PENVA</name>
<protein>
    <submittedName>
        <fullName evidence="2">Uncharacterized protein</fullName>
    </submittedName>
</protein>
<feature type="compositionally biased region" description="Polar residues" evidence="1">
    <location>
        <begin position="142"/>
        <end position="194"/>
    </location>
</feature>
<feature type="compositionally biased region" description="Basic and acidic residues" evidence="1">
    <location>
        <begin position="394"/>
        <end position="421"/>
    </location>
</feature>
<feature type="compositionally biased region" description="Polar residues" evidence="1">
    <location>
        <begin position="542"/>
        <end position="565"/>
    </location>
</feature>
<feature type="region of interest" description="Disordered" evidence="1">
    <location>
        <begin position="115"/>
        <end position="287"/>
    </location>
</feature>
<feature type="compositionally biased region" description="Low complexity" evidence="1">
    <location>
        <begin position="276"/>
        <end position="287"/>
    </location>
</feature>
<reference evidence="2 3" key="2">
    <citation type="submission" date="2019-01" db="EMBL/GenBank/DDBJ databases">
        <title>The decoding of complex shrimp genome reveals the adaptation for benthos swimmer, frequently molting mechanism and breeding impact on genome.</title>
        <authorList>
            <person name="Sun Y."/>
            <person name="Gao Y."/>
            <person name="Yu Y."/>
        </authorList>
    </citation>
    <scope>NUCLEOTIDE SEQUENCE [LARGE SCALE GENOMIC DNA]</scope>
    <source>
        <tissue evidence="2">Muscle</tissue>
    </source>
</reference>
<feature type="compositionally biased region" description="Basic and acidic residues" evidence="1">
    <location>
        <begin position="659"/>
        <end position="678"/>
    </location>
</feature>
<evidence type="ECO:0000256" key="1">
    <source>
        <dbReference type="SAM" id="MobiDB-lite"/>
    </source>
</evidence>
<evidence type="ECO:0000313" key="3">
    <source>
        <dbReference type="Proteomes" id="UP000283509"/>
    </source>
</evidence>
<feature type="compositionally biased region" description="Polar residues" evidence="1">
    <location>
        <begin position="599"/>
        <end position="631"/>
    </location>
</feature>
<accession>A0A3R7LQU4</accession>
<dbReference type="Proteomes" id="UP000283509">
    <property type="component" value="Unassembled WGS sequence"/>
</dbReference>
<evidence type="ECO:0000313" key="2">
    <source>
        <dbReference type="EMBL" id="ROT61955.1"/>
    </source>
</evidence>
<feature type="compositionally biased region" description="Polar residues" evidence="1">
    <location>
        <begin position="644"/>
        <end position="658"/>
    </location>
</feature>
<feature type="compositionally biased region" description="Basic and acidic residues" evidence="1">
    <location>
        <begin position="370"/>
        <end position="380"/>
    </location>
</feature>
<sequence>MPPTTAARTCNLNQDEKNRCPTNDAQNLQQCLQRTELKLPTNVVRKTLPIAQTEIKNRATNDTQNLQISNRCRTTVATNVTPGRPAKSQQRKQTVATKRRQQLHILATERRTVPLTTPEPRPANCSTEKNQTVRLNLVPPTNARTLQSQQRQQYATNDTSKPAISTKKSNLAAAPTTTMKLQSQQREQQAANDTQETESVKQREQPVPPTTTELAISIETNSANQRRQNACQSSTEKQCRPTTPEPAILNRRQTVPQRRQKLQCSNRDKQCHQRRQNLQSQSRSTNQCTDGRQNLAIVHQKNQCLTTRWIPETAMTLDHDRPTVPPTARHELSKESCFTAGENRHLPTNTPETARIVITQRRIQTVPPRTDARTLADLNRDNSATNNTRTCNLKQREQQLHHTTPEPANLHRENQVPRQDTRPAPSQQRDDNSATNPKPTEPAISTETTVPPTTPEPAISTERTTVHQRRQETCNLNRDNKRQNTRATNGHQKTAISTERTTVHNDTSNRKPAISQQETKTQCHQTTPENCNFSHNRDESTVPPTTQETASSITQDETSSCPNGRLQNLVPICQTEHNSGHQRRQQLQDLNMKTIIVPTNTPEPAISTEDNSATDGRQPQKPAISTETTVPCHQRHQKLHLNRENNSATNDTRNCNLNRENKREKQCTNDTRNLDLNRDSTVPPTRHQNCNLNKERTTVHQRHQKLQSKQREQQHPNDARNLRSQTETTSATKRRRTSNVDRQNTPTDTLRDRLVQQRDRLVDNAAEPRHLVKTLQLKE</sequence>
<feature type="compositionally biased region" description="Polar residues" evidence="1">
    <location>
        <begin position="514"/>
        <end position="534"/>
    </location>
</feature>
<feature type="compositionally biased region" description="Polar residues" evidence="1">
    <location>
        <begin position="381"/>
        <end position="393"/>
    </location>
</feature>
<organism evidence="2 3">
    <name type="scientific">Penaeus vannamei</name>
    <name type="common">Whiteleg shrimp</name>
    <name type="synonym">Litopenaeus vannamei</name>
    <dbReference type="NCBI Taxonomy" id="6689"/>
    <lineage>
        <taxon>Eukaryota</taxon>
        <taxon>Metazoa</taxon>
        <taxon>Ecdysozoa</taxon>
        <taxon>Arthropoda</taxon>
        <taxon>Crustacea</taxon>
        <taxon>Multicrustacea</taxon>
        <taxon>Malacostraca</taxon>
        <taxon>Eumalacostraca</taxon>
        <taxon>Eucarida</taxon>
        <taxon>Decapoda</taxon>
        <taxon>Dendrobranchiata</taxon>
        <taxon>Penaeoidea</taxon>
        <taxon>Penaeidae</taxon>
        <taxon>Penaeus</taxon>
    </lineage>
</organism>
<comment type="caution">
    <text evidence="2">The sequence shown here is derived from an EMBL/GenBank/DDBJ whole genome shotgun (WGS) entry which is preliminary data.</text>
</comment>
<dbReference type="AlphaFoldDB" id="A0A3R7LQU4"/>
<feature type="compositionally biased region" description="Basic and acidic residues" evidence="1">
    <location>
        <begin position="749"/>
        <end position="762"/>
    </location>
</feature>
<feature type="region of interest" description="Disordered" evidence="1">
    <location>
        <begin position="599"/>
        <end position="689"/>
    </location>
</feature>
<feature type="compositionally biased region" description="Polar residues" evidence="1">
    <location>
        <begin position="124"/>
        <end position="134"/>
    </location>
</feature>
<feature type="region of interest" description="Disordered" evidence="1">
    <location>
        <begin position="703"/>
        <end position="762"/>
    </location>
</feature>
<proteinExistence type="predicted"/>
<feature type="compositionally biased region" description="Polar residues" evidence="1">
    <location>
        <begin position="485"/>
        <end position="500"/>
    </location>
</feature>
<dbReference type="EMBL" id="QCYY01003904">
    <property type="protein sequence ID" value="ROT61955.1"/>
    <property type="molecule type" value="Genomic_DNA"/>
</dbReference>
<feature type="region of interest" description="Disordered" evidence="1">
    <location>
        <begin position="360"/>
        <end position="565"/>
    </location>
</feature>
<feature type="compositionally biased region" description="Polar residues" evidence="1">
    <location>
        <begin position="210"/>
        <end position="236"/>
    </location>
</feature>
<reference evidence="2 3" key="1">
    <citation type="submission" date="2018-04" db="EMBL/GenBank/DDBJ databases">
        <authorList>
            <person name="Zhang X."/>
            <person name="Yuan J."/>
            <person name="Li F."/>
            <person name="Xiang J."/>
        </authorList>
    </citation>
    <scope>NUCLEOTIDE SEQUENCE [LARGE SCALE GENOMIC DNA]</scope>
    <source>
        <tissue evidence="2">Muscle</tissue>
    </source>
</reference>
<keyword evidence="3" id="KW-1185">Reference proteome</keyword>
<feature type="compositionally biased region" description="Polar residues" evidence="1">
    <location>
        <begin position="679"/>
        <end position="689"/>
    </location>
</feature>
<feature type="compositionally biased region" description="Polar residues" evidence="1">
    <location>
        <begin position="722"/>
        <end position="731"/>
    </location>
</feature>